<dbReference type="OMA" id="HYPQFAK"/>
<keyword evidence="3" id="KW-1185">Reference proteome</keyword>
<accession>A0A0N0P4T2</accession>
<dbReference type="EMBL" id="LJSK01000172">
    <property type="protein sequence ID" value="KPI85669.1"/>
    <property type="molecule type" value="Genomic_DNA"/>
</dbReference>
<dbReference type="Proteomes" id="UP000038009">
    <property type="component" value="Unassembled WGS sequence"/>
</dbReference>
<evidence type="ECO:0000259" key="1">
    <source>
        <dbReference type="Pfam" id="PF01974"/>
    </source>
</evidence>
<dbReference type="OrthoDB" id="257112at2759"/>
<dbReference type="SUPFAM" id="SSF53032">
    <property type="entry name" value="tRNA-intron endonuclease catalytic domain-like"/>
    <property type="match status" value="1"/>
</dbReference>
<organism evidence="2 3">
    <name type="scientific">Leptomonas seymouri</name>
    <dbReference type="NCBI Taxonomy" id="5684"/>
    <lineage>
        <taxon>Eukaryota</taxon>
        <taxon>Discoba</taxon>
        <taxon>Euglenozoa</taxon>
        <taxon>Kinetoplastea</taxon>
        <taxon>Metakinetoplastina</taxon>
        <taxon>Trypanosomatida</taxon>
        <taxon>Trypanosomatidae</taxon>
        <taxon>Leishmaniinae</taxon>
        <taxon>Leptomonas</taxon>
    </lineage>
</organism>
<name>A0A0N0P4T2_LEPSE</name>
<reference evidence="2 3" key="1">
    <citation type="journal article" date="2015" name="PLoS Pathog.">
        <title>Leptomonas seymouri: Adaptations to the Dixenous Life Cycle Analyzed by Genome Sequencing, Transcriptome Profiling and Co-infection with Leishmania donovani.</title>
        <authorList>
            <person name="Kraeva N."/>
            <person name="Butenko A."/>
            <person name="Hlavacova J."/>
            <person name="Kostygov A."/>
            <person name="Myskova J."/>
            <person name="Grybchuk D."/>
            <person name="Lestinova T."/>
            <person name="Votypka J."/>
            <person name="Volf P."/>
            <person name="Opperdoes F."/>
            <person name="Flegontov P."/>
            <person name="Lukes J."/>
            <person name="Yurchenko V."/>
        </authorList>
    </citation>
    <scope>NUCLEOTIDE SEQUENCE [LARGE SCALE GENOMIC DNA]</scope>
    <source>
        <strain evidence="2 3">ATCC 30220</strain>
    </source>
</reference>
<sequence length="214" mass="23312">MQTARQRCAAAVVLLHPAYARAQTHMQLTIVGTNGPLFLVDTSAEAVLFLSTHYPQFAKRLLGWQLSVEEVYCLQSCKGHDAAAQLGNVSDVAVVFESASAAAQYQELWKTYAIDCCIYSQLTLCHGYKLRHGSSFGANYIGYQDVNRHGECLFFAGPLTDLEQVRAVRVAHSVGKDAVQVLVVTDGAGVALTRLGGSRAATGATRHRKLRRKE</sequence>
<dbReference type="VEuPathDB" id="TriTrypDB:Lsey_0172_0010"/>
<evidence type="ECO:0000313" key="3">
    <source>
        <dbReference type="Proteomes" id="UP000038009"/>
    </source>
</evidence>
<protein>
    <recommendedName>
        <fullName evidence="1">tRNA intron endonuclease catalytic domain-containing protein</fullName>
    </recommendedName>
</protein>
<dbReference type="AlphaFoldDB" id="A0A0N0P4T2"/>
<evidence type="ECO:0000313" key="2">
    <source>
        <dbReference type="EMBL" id="KPI85669.1"/>
    </source>
</evidence>
<dbReference type="Pfam" id="PF01974">
    <property type="entry name" value="tRNA_int_endo"/>
    <property type="match status" value="1"/>
</dbReference>
<dbReference type="InterPro" id="IPR036167">
    <property type="entry name" value="tRNA_intron_Endo_cat-like_sf"/>
</dbReference>
<comment type="caution">
    <text evidence="2">The sequence shown here is derived from an EMBL/GenBank/DDBJ whole genome shotgun (WGS) entry which is preliminary data.</text>
</comment>
<feature type="domain" description="tRNA intron endonuclease catalytic" evidence="1">
    <location>
        <begin position="115"/>
        <end position="186"/>
    </location>
</feature>
<dbReference type="GO" id="GO:0000213">
    <property type="term" value="F:tRNA-intron lyase activity"/>
    <property type="evidence" value="ECO:0007669"/>
    <property type="project" value="InterPro"/>
</dbReference>
<gene>
    <name evidence="2" type="ORF">ABL78_5249</name>
</gene>
<proteinExistence type="predicted"/>
<dbReference type="GO" id="GO:0006388">
    <property type="term" value="P:tRNA splicing, via endonucleolytic cleavage and ligation"/>
    <property type="evidence" value="ECO:0007669"/>
    <property type="project" value="InterPro"/>
</dbReference>
<dbReference type="InterPro" id="IPR006677">
    <property type="entry name" value="tRNA_intron_Endonuc_cat-like"/>
</dbReference>